<dbReference type="AlphaFoldDB" id="A0A9W8RT52"/>
<evidence type="ECO:0000256" key="1">
    <source>
        <dbReference type="SAM" id="MobiDB-lite"/>
    </source>
</evidence>
<name>A0A9W8RT52_9HYPO</name>
<protein>
    <submittedName>
        <fullName evidence="3">Uncharacterized protein</fullName>
    </submittedName>
</protein>
<keyword evidence="4" id="KW-1185">Reference proteome</keyword>
<dbReference type="EMBL" id="JAOQAZ010000028">
    <property type="protein sequence ID" value="KAJ4251374.1"/>
    <property type="molecule type" value="Genomic_DNA"/>
</dbReference>
<reference evidence="3" key="1">
    <citation type="submission" date="2022-09" db="EMBL/GenBank/DDBJ databases">
        <title>Fusarium specimens isolated from Avocado Roots.</title>
        <authorList>
            <person name="Stajich J."/>
            <person name="Roper C."/>
            <person name="Heimlech-Rivalta G."/>
        </authorList>
    </citation>
    <scope>NUCLEOTIDE SEQUENCE</scope>
    <source>
        <strain evidence="3">CF00136</strain>
    </source>
</reference>
<proteinExistence type="predicted"/>
<feature type="transmembrane region" description="Helical" evidence="2">
    <location>
        <begin position="465"/>
        <end position="488"/>
    </location>
</feature>
<gene>
    <name evidence="3" type="ORF">NW762_011355</name>
</gene>
<organism evidence="3 4">
    <name type="scientific">Fusarium torreyae</name>
    <dbReference type="NCBI Taxonomy" id="1237075"/>
    <lineage>
        <taxon>Eukaryota</taxon>
        <taxon>Fungi</taxon>
        <taxon>Dikarya</taxon>
        <taxon>Ascomycota</taxon>
        <taxon>Pezizomycotina</taxon>
        <taxon>Sordariomycetes</taxon>
        <taxon>Hypocreomycetidae</taxon>
        <taxon>Hypocreales</taxon>
        <taxon>Nectriaceae</taxon>
        <taxon>Fusarium</taxon>
    </lineage>
</organism>
<feature type="transmembrane region" description="Helical" evidence="2">
    <location>
        <begin position="121"/>
        <end position="141"/>
    </location>
</feature>
<evidence type="ECO:0000313" key="4">
    <source>
        <dbReference type="Proteomes" id="UP001152049"/>
    </source>
</evidence>
<feature type="region of interest" description="Disordered" evidence="1">
    <location>
        <begin position="1"/>
        <end position="22"/>
    </location>
</feature>
<feature type="transmembrane region" description="Helical" evidence="2">
    <location>
        <begin position="31"/>
        <end position="54"/>
    </location>
</feature>
<comment type="caution">
    <text evidence="3">The sequence shown here is derived from an EMBL/GenBank/DDBJ whole genome shotgun (WGS) entry which is preliminary data.</text>
</comment>
<keyword evidence="2" id="KW-0472">Membrane</keyword>
<dbReference type="Proteomes" id="UP001152049">
    <property type="component" value="Unassembled WGS sequence"/>
</dbReference>
<evidence type="ECO:0000313" key="3">
    <source>
        <dbReference type="EMBL" id="KAJ4251374.1"/>
    </source>
</evidence>
<evidence type="ECO:0000256" key="2">
    <source>
        <dbReference type="SAM" id="Phobius"/>
    </source>
</evidence>
<sequence>MAEYNLVPGNSEPIQKSRDSLKHGSPAAKPLVDLIDLSALISSLCCLVACWAVAGHSPFSWRIGFTYQLVIIGFLLSIMNLCNRRLARHLFIVSEMRWGSMTLQNIDAILQQSIFVSGSSLLWRIVILIMNALPLGLGVAYKTFTGGHASRVMTEYSATHYGAFNRPMENNDFQIVALVDEMTAMRNTAYDDDKFPTVFNQSTTFGYNLALLGDNELAMVDMPNDTTLGEIQQKLALNEYIYLSADVWGTLARYNSSILGDDSLWNSSTTTTMETYSGWRTAVARGLNPDMWAVIGVYKHPDGHPGASSREIASITYDSPDNDFVRAFRNSSFASGFNIYRLPCSVSWNMTLTDIQIMSADCDTDESRRVESSVMPWNPDLEEKVLDAVSLAMRSFGEGRPTSPWEIPSAAMASLAVWSGRWKHLMPSPGDDLGKQPPKFIEEFRYKPKNEKFELVRHVIRASPLLYVIFAIQPFFSTVIFIMTICLYSTPISTDFGLITILASIKPSSLRLLSGAGLSGTLKQRIYLTMSVEGRSGINYKGKPVIGKIRTELQAKDDLGTAEDSSSAIPRIQRGKKYM</sequence>
<accession>A0A9W8RT52</accession>
<feature type="transmembrane region" description="Helical" evidence="2">
    <location>
        <begin position="60"/>
        <end position="82"/>
    </location>
</feature>
<keyword evidence="2" id="KW-1133">Transmembrane helix</keyword>
<dbReference type="OrthoDB" id="5420013at2759"/>
<keyword evidence="2" id="KW-0812">Transmembrane</keyword>